<comment type="caution">
    <text evidence="1">The sequence shown here is derived from an EMBL/GenBank/DDBJ whole genome shotgun (WGS) entry which is preliminary data.</text>
</comment>
<name>A0A9D4YRT8_RHISA</name>
<gene>
    <name evidence="1" type="ORF">HPB52_024875</name>
</gene>
<reference evidence="1" key="1">
    <citation type="journal article" date="2020" name="Cell">
        <title>Large-Scale Comparative Analyses of Tick Genomes Elucidate Their Genetic Diversity and Vector Capacities.</title>
        <authorList>
            <consortium name="Tick Genome and Microbiome Consortium (TIGMIC)"/>
            <person name="Jia N."/>
            <person name="Wang J."/>
            <person name="Shi W."/>
            <person name="Du L."/>
            <person name="Sun Y."/>
            <person name="Zhan W."/>
            <person name="Jiang J.F."/>
            <person name="Wang Q."/>
            <person name="Zhang B."/>
            <person name="Ji P."/>
            <person name="Bell-Sakyi L."/>
            <person name="Cui X.M."/>
            <person name="Yuan T.T."/>
            <person name="Jiang B.G."/>
            <person name="Yang W.F."/>
            <person name="Lam T.T."/>
            <person name="Chang Q.C."/>
            <person name="Ding S.J."/>
            <person name="Wang X.J."/>
            <person name="Zhu J.G."/>
            <person name="Ruan X.D."/>
            <person name="Zhao L."/>
            <person name="Wei J.T."/>
            <person name="Ye R.Z."/>
            <person name="Que T.C."/>
            <person name="Du C.H."/>
            <person name="Zhou Y.H."/>
            <person name="Cheng J.X."/>
            <person name="Dai P.F."/>
            <person name="Guo W.B."/>
            <person name="Han X.H."/>
            <person name="Huang E.J."/>
            <person name="Li L.F."/>
            <person name="Wei W."/>
            <person name="Gao Y.C."/>
            <person name="Liu J.Z."/>
            <person name="Shao H.Z."/>
            <person name="Wang X."/>
            <person name="Wang C.C."/>
            <person name="Yang T.C."/>
            <person name="Huo Q.B."/>
            <person name="Li W."/>
            <person name="Chen H.Y."/>
            <person name="Chen S.E."/>
            <person name="Zhou L.G."/>
            <person name="Ni X.B."/>
            <person name="Tian J.H."/>
            <person name="Sheng Y."/>
            <person name="Liu T."/>
            <person name="Pan Y.S."/>
            <person name="Xia L.Y."/>
            <person name="Li J."/>
            <person name="Zhao F."/>
            <person name="Cao W.C."/>
        </authorList>
    </citation>
    <scope>NUCLEOTIDE SEQUENCE</scope>
    <source>
        <strain evidence="1">Rsan-2018</strain>
    </source>
</reference>
<reference evidence="1" key="2">
    <citation type="submission" date="2021-09" db="EMBL/GenBank/DDBJ databases">
        <authorList>
            <person name="Jia N."/>
            <person name="Wang J."/>
            <person name="Shi W."/>
            <person name="Du L."/>
            <person name="Sun Y."/>
            <person name="Zhan W."/>
            <person name="Jiang J."/>
            <person name="Wang Q."/>
            <person name="Zhang B."/>
            <person name="Ji P."/>
            <person name="Sakyi L.B."/>
            <person name="Cui X."/>
            <person name="Yuan T."/>
            <person name="Jiang B."/>
            <person name="Yang W."/>
            <person name="Lam T.T.-Y."/>
            <person name="Chang Q."/>
            <person name="Ding S."/>
            <person name="Wang X."/>
            <person name="Zhu J."/>
            <person name="Ruan X."/>
            <person name="Zhao L."/>
            <person name="Wei J."/>
            <person name="Que T."/>
            <person name="Du C."/>
            <person name="Cheng J."/>
            <person name="Dai P."/>
            <person name="Han X."/>
            <person name="Huang E."/>
            <person name="Gao Y."/>
            <person name="Liu J."/>
            <person name="Shao H."/>
            <person name="Ye R."/>
            <person name="Li L."/>
            <person name="Wei W."/>
            <person name="Wang X."/>
            <person name="Wang C."/>
            <person name="Huo Q."/>
            <person name="Li W."/>
            <person name="Guo W."/>
            <person name="Chen H."/>
            <person name="Chen S."/>
            <person name="Zhou L."/>
            <person name="Zhou L."/>
            <person name="Ni X."/>
            <person name="Tian J."/>
            <person name="Zhou Y."/>
            <person name="Sheng Y."/>
            <person name="Liu T."/>
            <person name="Pan Y."/>
            <person name="Xia L."/>
            <person name="Li J."/>
            <person name="Zhao F."/>
            <person name="Cao W."/>
        </authorList>
    </citation>
    <scope>NUCLEOTIDE SEQUENCE</scope>
    <source>
        <strain evidence="1">Rsan-2018</strain>
        <tissue evidence="1">Larvae</tissue>
    </source>
</reference>
<dbReference type="Proteomes" id="UP000821837">
    <property type="component" value="Unassembled WGS sequence"/>
</dbReference>
<organism evidence="1 2">
    <name type="scientific">Rhipicephalus sanguineus</name>
    <name type="common">Brown dog tick</name>
    <name type="synonym">Ixodes sanguineus</name>
    <dbReference type="NCBI Taxonomy" id="34632"/>
    <lineage>
        <taxon>Eukaryota</taxon>
        <taxon>Metazoa</taxon>
        <taxon>Ecdysozoa</taxon>
        <taxon>Arthropoda</taxon>
        <taxon>Chelicerata</taxon>
        <taxon>Arachnida</taxon>
        <taxon>Acari</taxon>
        <taxon>Parasitiformes</taxon>
        <taxon>Ixodida</taxon>
        <taxon>Ixodoidea</taxon>
        <taxon>Ixodidae</taxon>
        <taxon>Rhipicephalinae</taxon>
        <taxon>Rhipicephalus</taxon>
        <taxon>Rhipicephalus</taxon>
    </lineage>
</organism>
<sequence length="96" mass="11309">MHESSDRQNVIEKYLQGLHHHEDGYSHGYVQSDDELKLLERSLAAVNERYVKSVDLVSAYIRRIRSAPIINAVVEERFEELSKMPRKSTDWSHREQ</sequence>
<evidence type="ECO:0000313" key="2">
    <source>
        <dbReference type="Proteomes" id="UP000821837"/>
    </source>
</evidence>
<dbReference type="VEuPathDB" id="VectorBase:RSAN_047406"/>
<proteinExistence type="predicted"/>
<accession>A0A9D4YRT8</accession>
<evidence type="ECO:0000313" key="1">
    <source>
        <dbReference type="EMBL" id="KAH7986551.1"/>
    </source>
</evidence>
<dbReference type="EMBL" id="JABSTV010000377">
    <property type="protein sequence ID" value="KAH7986551.1"/>
    <property type="molecule type" value="Genomic_DNA"/>
</dbReference>
<keyword evidence="2" id="KW-1185">Reference proteome</keyword>
<dbReference type="AlphaFoldDB" id="A0A9D4YRT8"/>
<protein>
    <submittedName>
        <fullName evidence="1">Uncharacterized protein</fullName>
    </submittedName>
</protein>